<dbReference type="PANTHER" id="PTHR19321:SF4">
    <property type="entry name" value="65-KDA MICROTUBULE-ASSOCIATED PROTEIN 5"/>
    <property type="match status" value="1"/>
</dbReference>
<name>A0AAN7PYI3_9MYRT</name>
<evidence type="ECO:0000256" key="5">
    <source>
        <dbReference type="SAM" id="MobiDB-lite"/>
    </source>
</evidence>
<protein>
    <submittedName>
        <fullName evidence="6">Uncharacterized protein</fullName>
    </submittedName>
</protein>
<proteinExistence type="inferred from homology"/>
<dbReference type="GO" id="GO:0005874">
    <property type="term" value="C:microtubule"/>
    <property type="evidence" value="ECO:0007669"/>
    <property type="project" value="UniProtKB-KW"/>
</dbReference>
<evidence type="ECO:0000256" key="3">
    <source>
        <dbReference type="ARBA" id="ARBA00022701"/>
    </source>
</evidence>
<comment type="caution">
    <text evidence="6">The sequence shown here is derived from an EMBL/GenBank/DDBJ whole genome shotgun (WGS) entry which is preliminary data.</text>
</comment>
<dbReference type="GO" id="GO:0000226">
    <property type="term" value="P:microtubule cytoskeleton organization"/>
    <property type="evidence" value="ECO:0007669"/>
    <property type="project" value="InterPro"/>
</dbReference>
<evidence type="ECO:0000256" key="1">
    <source>
        <dbReference type="ARBA" id="ARBA00004245"/>
    </source>
</evidence>
<dbReference type="InterPro" id="IPR007145">
    <property type="entry name" value="MAP65_Ase1_PRC1"/>
</dbReference>
<keyword evidence="4" id="KW-0206">Cytoskeleton</keyword>
<dbReference type="GO" id="GO:0008017">
    <property type="term" value="F:microtubule binding"/>
    <property type="evidence" value="ECO:0007669"/>
    <property type="project" value="InterPro"/>
</dbReference>
<evidence type="ECO:0000256" key="4">
    <source>
        <dbReference type="ARBA" id="ARBA00023212"/>
    </source>
</evidence>
<dbReference type="GO" id="GO:0005819">
    <property type="term" value="C:spindle"/>
    <property type="evidence" value="ECO:0007669"/>
    <property type="project" value="TreeGrafter"/>
</dbReference>
<sequence>MLTPPSYSGNVDLSELLDIMDHRFVKAKEQASSGRDILDRVEKWERASEEEKWLDDYEKDDNRYSAGRGAHEISQTCRESTYFGQQNGFHGGNLEIKNKSLGVGERNPIPAQPGPAHAYLRGMHDAAAGKRSCKTQIGGMHKALIAHFKLQEQKRLQEQLTTEQEATYGSRSSSAKKPLNLSINTNNLPGTHPSVLEGQPPGAMDSPSSQAERTVPEPTP</sequence>
<comment type="similarity">
    <text evidence="2">Belongs to the MAP65/ASE1 family.</text>
</comment>
<dbReference type="AlphaFoldDB" id="A0AAN7PYI3"/>
<feature type="region of interest" description="Disordered" evidence="5">
    <location>
        <begin position="161"/>
        <end position="220"/>
    </location>
</feature>
<dbReference type="Pfam" id="PF03999">
    <property type="entry name" value="MAP65_ASE1"/>
    <property type="match status" value="1"/>
</dbReference>
<evidence type="ECO:0000256" key="2">
    <source>
        <dbReference type="ARBA" id="ARBA00006187"/>
    </source>
</evidence>
<comment type="subcellular location">
    <subcellularLocation>
        <location evidence="1">Cytoplasm</location>
        <location evidence="1">Cytoskeleton</location>
    </subcellularLocation>
</comment>
<organism evidence="6 7">
    <name type="scientific">Trapa incisa</name>
    <dbReference type="NCBI Taxonomy" id="236973"/>
    <lineage>
        <taxon>Eukaryota</taxon>
        <taxon>Viridiplantae</taxon>
        <taxon>Streptophyta</taxon>
        <taxon>Embryophyta</taxon>
        <taxon>Tracheophyta</taxon>
        <taxon>Spermatophyta</taxon>
        <taxon>Magnoliopsida</taxon>
        <taxon>eudicotyledons</taxon>
        <taxon>Gunneridae</taxon>
        <taxon>Pentapetalae</taxon>
        <taxon>rosids</taxon>
        <taxon>malvids</taxon>
        <taxon>Myrtales</taxon>
        <taxon>Lythraceae</taxon>
        <taxon>Trapa</taxon>
    </lineage>
</organism>
<dbReference type="EMBL" id="JAXIOK010000014">
    <property type="protein sequence ID" value="KAK4756003.1"/>
    <property type="molecule type" value="Genomic_DNA"/>
</dbReference>
<dbReference type="Gene3D" id="1.20.58.1520">
    <property type="match status" value="1"/>
</dbReference>
<evidence type="ECO:0000313" key="6">
    <source>
        <dbReference type="EMBL" id="KAK4756003.1"/>
    </source>
</evidence>
<evidence type="ECO:0000313" key="7">
    <source>
        <dbReference type="Proteomes" id="UP001345219"/>
    </source>
</evidence>
<dbReference type="PANTHER" id="PTHR19321">
    <property type="entry name" value="PROTEIN REGULATOR OF CYTOKINESIS 1 PRC1-RELATED"/>
    <property type="match status" value="1"/>
</dbReference>
<dbReference type="GO" id="GO:0005737">
    <property type="term" value="C:cytoplasm"/>
    <property type="evidence" value="ECO:0007669"/>
    <property type="project" value="TreeGrafter"/>
</dbReference>
<feature type="compositionally biased region" description="Polar residues" evidence="5">
    <location>
        <begin position="167"/>
        <end position="189"/>
    </location>
</feature>
<accession>A0AAN7PYI3</accession>
<dbReference type="Proteomes" id="UP001345219">
    <property type="component" value="Chromosome 8"/>
</dbReference>
<keyword evidence="7" id="KW-1185">Reference proteome</keyword>
<reference evidence="6 7" key="1">
    <citation type="journal article" date="2023" name="Hortic Res">
        <title>Pangenome of water caltrop reveals structural variations and asymmetric subgenome divergence after allopolyploidization.</title>
        <authorList>
            <person name="Zhang X."/>
            <person name="Chen Y."/>
            <person name="Wang L."/>
            <person name="Yuan Y."/>
            <person name="Fang M."/>
            <person name="Shi L."/>
            <person name="Lu R."/>
            <person name="Comes H.P."/>
            <person name="Ma Y."/>
            <person name="Chen Y."/>
            <person name="Huang G."/>
            <person name="Zhou Y."/>
            <person name="Zheng Z."/>
            <person name="Qiu Y."/>
        </authorList>
    </citation>
    <scope>NUCLEOTIDE SEQUENCE [LARGE SCALE GENOMIC DNA]</scope>
    <source>
        <tissue evidence="6">Roots</tissue>
    </source>
</reference>
<gene>
    <name evidence="6" type="ORF">SAY87_009760</name>
</gene>
<keyword evidence="3" id="KW-0493">Microtubule</keyword>
<keyword evidence="4" id="KW-0963">Cytoplasm</keyword>